<evidence type="ECO:0000313" key="4">
    <source>
        <dbReference type="Proteomes" id="UP000494222"/>
    </source>
</evidence>
<dbReference type="GeneID" id="99788719"/>
<proteinExistence type="predicted"/>
<evidence type="ECO:0000313" key="2">
    <source>
        <dbReference type="EMBL" id="VWB33933.1"/>
    </source>
</evidence>
<organism evidence="1 3">
    <name type="scientific">Burkholderia latens</name>
    <dbReference type="NCBI Taxonomy" id="488446"/>
    <lineage>
        <taxon>Bacteria</taxon>
        <taxon>Pseudomonadati</taxon>
        <taxon>Pseudomonadota</taxon>
        <taxon>Betaproteobacteria</taxon>
        <taxon>Burkholderiales</taxon>
        <taxon>Burkholderiaceae</taxon>
        <taxon>Burkholderia</taxon>
        <taxon>Burkholderia cepacia complex</taxon>
    </lineage>
</organism>
<protein>
    <submittedName>
        <fullName evidence="1">Uncharacterized protein</fullName>
    </submittedName>
</protein>
<dbReference type="Proteomes" id="UP000430232">
    <property type="component" value="Unassembled WGS sequence"/>
</dbReference>
<dbReference type="AlphaFoldDB" id="A0A6H9TT85"/>
<accession>A0A6H9TT85</accession>
<dbReference type="EMBL" id="CABVPL010000007">
    <property type="protein sequence ID" value="VWB33933.1"/>
    <property type="molecule type" value="Genomic_DNA"/>
</dbReference>
<reference evidence="1 3" key="1">
    <citation type="submission" date="2019-09" db="EMBL/GenBank/DDBJ databases">
        <title>Draft genome sequences of 48 bacterial type strains from the CCUG.</title>
        <authorList>
            <person name="Tunovic T."/>
            <person name="Pineiro-Iglesias B."/>
            <person name="Unosson C."/>
            <person name="Inganas E."/>
            <person name="Ohlen M."/>
            <person name="Cardew S."/>
            <person name="Jensie-Markopoulos S."/>
            <person name="Salva-Serra F."/>
            <person name="Jaen-Luchoro D."/>
            <person name="Karlsson R."/>
            <person name="Svensson-Stadler L."/>
            <person name="Chun J."/>
            <person name="Moore E."/>
        </authorList>
    </citation>
    <scope>NUCLEOTIDE SEQUENCE [LARGE SCALE GENOMIC DNA]</scope>
    <source>
        <strain evidence="1 3">CCUG 54555</strain>
    </source>
</reference>
<dbReference type="RefSeq" id="WP_151063556.1">
    <property type="nucleotide sequence ID" value="NZ_CABVPL010000007.1"/>
</dbReference>
<gene>
    <name evidence="2" type="ORF">BLA24064_01455</name>
    <name evidence="1" type="ORF">F7R21_06860</name>
</gene>
<evidence type="ECO:0000313" key="1">
    <source>
        <dbReference type="EMBL" id="KAB0643560.1"/>
    </source>
</evidence>
<name>A0A6H9TT85_9BURK</name>
<keyword evidence="3" id="KW-1185">Reference proteome</keyword>
<dbReference type="OrthoDB" id="9033977at2"/>
<reference evidence="2 4" key="2">
    <citation type="submission" date="2019-09" db="EMBL/GenBank/DDBJ databases">
        <authorList>
            <person name="Depoorter E."/>
        </authorList>
    </citation>
    <scope>NUCLEOTIDE SEQUENCE [LARGE SCALE GENOMIC DNA]</scope>
    <source>
        <strain evidence="2">LMG 24064</strain>
    </source>
</reference>
<dbReference type="Proteomes" id="UP000494222">
    <property type="component" value="Unassembled WGS sequence"/>
</dbReference>
<sequence>MEMITKRNDFADEADARANIVGWLERLASPRGAPTAEMTAVTAAASSAPVRAENGLIRAVERDASVEEVVSDVGVEIASDFGWIDMLAEWFTDGPV</sequence>
<evidence type="ECO:0000313" key="3">
    <source>
        <dbReference type="Proteomes" id="UP000430232"/>
    </source>
</evidence>
<dbReference type="EMBL" id="VZOJ01000011">
    <property type="protein sequence ID" value="KAB0643560.1"/>
    <property type="molecule type" value="Genomic_DNA"/>
</dbReference>